<dbReference type="SUPFAM" id="SSF51445">
    <property type="entry name" value="(Trans)glycosidases"/>
    <property type="match status" value="1"/>
</dbReference>
<keyword evidence="5" id="KW-0325">Glycoprotein</keyword>
<keyword evidence="3" id="KW-0378">Hydrolase</keyword>
<proteinExistence type="predicted"/>
<evidence type="ECO:0000256" key="3">
    <source>
        <dbReference type="ARBA" id="ARBA00022801"/>
    </source>
</evidence>
<protein>
    <recommendedName>
        <fullName evidence="11">Endo-1,3-beta-glucanase btgC</fullName>
    </recommendedName>
    <alternativeName>
        <fullName evidence="10">Laminarinase btgC</fullName>
    </alternativeName>
</protein>
<dbReference type="PANTHER" id="PTHR16631">
    <property type="entry name" value="GLUCAN 1,3-BETA-GLUCOSIDASE"/>
    <property type="match status" value="1"/>
</dbReference>
<dbReference type="AlphaFoldDB" id="A0A381WNJ2"/>
<keyword evidence="7" id="KW-0961">Cell wall biogenesis/degradation</keyword>
<evidence type="ECO:0000256" key="10">
    <source>
        <dbReference type="ARBA" id="ARBA00042373"/>
    </source>
</evidence>
<dbReference type="PANTHER" id="PTHR16631:SF17">
    <property type="entry name" value="GLUCAN ENDO-1,3-BETA-GLUCOSIDASE BTGC"/>
    <property type="match status" value="1"/>
</dbReference>
<dbReference type="InterPro" id="IPR017853">
    <property type="entry name" value="GH"/>
</dbReference>
<reference evidence="12" key="1">
    <citation type="submission" date="2018-05" db="EMBL/GenBank/DDBJ databases">
        <authorList>
            <person name="Lanie J.A."/>
            <person name="Ng W.-L."/>
            <person name="Kazmierczak K.M."/>
            <person name="Andrzejewski T.M."/>
            <person name="Davidsen T.M."/>
            <person name="Wayne K.J."/>
            <person name="Tettelin H."/>
            <person name="Glass J.I."/>
            <person name="Rusch D."/>
            <person name="Podicherti R."/>
            <person name="Tsui H.-C.T."/>
            <person name="Winkler M.E."/>
        </authorList>
    </citation>
    <scope>NUCLEOTIDE SEQUENCE</scope>
</reference>
<evidence type="ECO:0000256" key="7">
    <source>
        <dbReference type="ARBA" id="ARBA00023316"/>
    </source>
</evidence>
<evidence type="ECO:0000256" key="6">
    <source>
        <dbReference type="ARBA" id="ARBA00023277"/>
    </source>
</evidence>
<organism evidence="12">
    <name type="scientific">marine metagenome</name>
    <dbReference type="NCBI Taxonomy" id="408172"/>
    <lineage>
        <taxon>unclassified sequences</taxon>
        <taxon>metagenomes</taxon>
        <taxon>ecological metagenomes</taxon>
    </lineage>
</organism>
<keyword evidence="2" id="KW-1003">Cell membrane</keyword>
<evidence type="ECO:0000256" key="4">
    <source>
        <dbReference type="ARBA" id="ARBA00023136"/>
    </source>
</evidence>
<accession>A0A381WNJ2</accession>
<evidence type="ECO:0000256" key="8">
    <source>
        <dbReference type="ARBA" id="ARBA00023326"/>
    </source>
</evidence>
<evidence type="ECO:0000256" key="1">
    <source>
        <dbReference type="ARBA" id="ARBA00004236"/>
    </source>
</evidence>
<comment type="function">
    <text evidence="9">Glucanases play a role in cell expansion during growth, in cell-cell fusion during mating, and in spore release during sporulation. This enzyme may be involved in beta-glucan degradation. Active on laminarin and lichenan.</text>
</comment>
<comment type="subcellular location">
    <subcellularLocation>
        <location evidence="1">Cell membrane</location>
    </subcellularLocation>
</comment>
<dbReference type="EMBL" id="UINC01012212">
    <property type="protein sequence ID" value="SVA53453.1"/>
    <property type="molecule type" value="Genomic_DNA"/>
</dbReference>
<dbReference type="GO" id="GO:0071555">
    <property type="term" value="P:cell wall organization"/>
    <property type="evidence" value="ECO:0007669"/>
    <property type="project" value="UniProtKB-KW"/>
</dbReference>
<dbReference type="GO" id="GO:0000272">
    <property type="term" value="P:polysaccharide catabolic process"/>
    <property type="evidence" value="ECO:0007669"/>
    <property type="project" value="UniProtKB-KW"/>
</dbReference>
<keyword evidence="6" id="KW-0119">Carbohydrate metabolism</keyword>
<gene>
    <name evidence="12" type="ORF">METZ01_LOCUS106307</name>
</gene>
<evidence type="ECO:0000256" key="9">
    <source>
        <dbReference type="ARBA" id="ARBA00037649"/>
    </source>
</evidence>
<name>A0A381WNJ2_9ZZZZ</name>
<evidence type="ECO:0000256" key="2">
    <source>
        <dbReference type="ARBA" id="ARBA00022475"/>
    </source>
</evidence>
<dbReference type="GO" id="GO:0005886">
    <property type="term" value="C:plasma membrane"/>
    <property type="evidence" value="ECO:0007669"/>
    <property type="project" value="UniProtKB-SubCell"/>
</dbReference>
<dbReference type="InterPro" id="IPR050732">
    <property type="entry name" value="Beta-glucan_modifiers"/>
</dbReference>
<evidence type="ECO:0000313" key="12">
    <source>
        <dbReference type="EMBL" id="SVA53453.1"/>
    </source>
</evidence>
<sequence>MVPVYQGYKNLIIGVFISNILFSQIAVSDETISDLYLGDNWVHQIQTSPQNNYRLENGDLLLGNQDYQSISFSGYRLPTRGEDLPNKNDYCPTVAELKEDMHIMAAMGIKLLRTYDTQFFDHATRLLEAISQLKQANPDFEMYVMLGAWIQCEGAYTDKVDHTKEDEKTNIAEINAAIELAAKYPDIVKIIAVGNEAMVTWQAHWVSSEIILKYVQYAKDAKTNPINGHLLPKNVLLTSSDNFAVWGAEEQYRKESLTKLLNEIDFISLHTYPFHDTHWNPGFWQLSEEESKNSPEAIAHLSMTAAFEHAVNQYNLVKDYLEQTDIIKPIHIGETGWATVDDHIYTTPGSGATDEIKMKLYYDAINQWAFQNNISCFYFEAFNEPWKGGELGSESHFGLFTVDGKAKYALWDLVDKGTFNEINRGGNPIVKTYNGNIDLLYQDLLLPAIKKD</sequence>
<keyword evidence="8" id="KW-0624">Polysaccharide degradation</keyword>
<keyword evidence="4" id="KW-0472">Membrane</keyword>
<evidence type="ECO:0000256" key="11">
    <source>
        <dbReference type="ARBA" id="ARBA00043078"/>
    </source>
</evidence>
<evidence type="ECO:0000256" key="5">
    <source>
        <dbReference type="ARBA" id="ARBA00023180"/>
    </source>
</evidence>
<dbReference type="GO" id="GO:0016787">
    <property type="term" value="F:hydrolase activity"/>
    <property type="evidence" value="ECO:0007669"/>
    <property type="project" value="UniProtKB-KW"/>
</dbReference>
<dbReference type="Gene3D" id="3.20.20.80">
    <property type="entry name" value="Glycosidases"/>
    <property type="match status" value="1"/>
</dbReference>